<dbReference type="EMBL" id="LSBH01000006">
    <property type="protein sequence ID" value="OAQ77594.1"/>
    <property type="molecule type" value="Genomic_DNA"/>
</dbReference>
<protein>
    <submittedName>
        <fullName evidence="2">Uncharacterized protein</fullName>
    </submittedName>
</protein>
<feature type="region of interest" description="Disordered" evidence="1">
    <location>
        <begin position="124"/>
        <end position="171"/>
    </location>
</feature>
<evidence type="ECO:0000313" key="2">
    <source>
        <dbReference type="EMBL" id="OAQ77594.1"/>
    </source>
</evidence>
<dbReference type="AlphaFoldDB" id="A0A179GI91"/>
<proteinExistence type="predicted"/>
<sequence length="215" mass="22870">MQSLVFRAPDGVTLGLFWRAKSFHWGAAWKMAVCSLEREGNDAVARGAKSLFAGSRVQRYMRVAALPKPSVAWRLAGAGGGDVQLHFGGRGASATSPHAHPRLTSQSAHVDACGEGRHCTLTGLDLGRPRNSRHPVVEERAQAPANLNGAGTRRPPAHHPPREPLAAAGAPPRLRAKPVLYLRTGTTVLSHLITTRASARPRACTATARIHATGM</sequence>
<evidence type="ECO:0000256" key="1">
    <source>
        <dbReference type="SAM" id="MobiDB-lite"/>
    </source>
</evidence>
<evidence type="ECO:0000313" key="3">
    <source>
        <dbReference type="Proteomes" id="UP000078240"/>
    </source>
</evidence>
<gene>
    <name evidence="2" type="ORF">VFPBJ_08066</name>
</gene>
<comment type="caution">
    <text evidence="2">The sequence shown here is derived from an EMBL/GenBank/DDBJ whole genome shotgun (WGS) entry which is preliminary data.</text>
</comment>
<accession>A0A179GI91</accession>
<dbReference type="Proteomes" id="UP000078240">
    <property type="component" value="Unassembled WGS sequence"/>
</dbReference>
<name>A0A179GI91_PURLI</name>
<organism evidence="2 3">
    <name type="scientific">Purpureocillium lilacinum</name>
    <name type="common">Paecilomyces lilacinus</name>
    <dbReference type="NCBI Taxonomy" id="33203"/>
    <lineage>
        <taxon>Eukaryota</taxon>
        <taxon>Fungi</taxon>
        <taxon>Dikarya</taxon>
        <taxon>Ascomycota</taxon>
        <taxon>Pezizomycotina</taxon>
        <taxon>Sordariomycetes</taxon>
        <taxon>Hypocreomycetidae</taxon>
        <taxon>Hypocreales</taxon>
        <taxon>Ophiocordycipitaceae</taxon>
        <taxon>Purpureocillium</taxon>
    </lineage>
</organism>
<reference evidence="2 3" key="1">
    <citation type="submission" date="2016-01" db="EMBL/GenBank/DDBJ databases">
        <title>Biosynthesis of antibiotic leucinostatins and their inhibition on Phytophthora in bio-control Purpureocillium lilacinum.</title>
        <authorList>
            <person name="Wang G."/>
            <person name="Liu Z."/>
            <person name="Lin R."/>
            <person name="Li E."/>
            <person name="Mao Z."/>
            <person name="Ling J."/>
            <person name="Yin W."/>
            <person name="Xie B."/>
        </authorList>
    </citation>
    <scope>NUCLEOTIDE SEQUENCE [LARGE SCALE GENOMIC DNA]</scope>
    <source>
        <strain evidence="2">PLBJ-1</strain>
    </source>
</reference>